<dbReference type="EMBL" id="JAPDHW010000026">
    <property type="protein sequence ID" value="MCW3170717.1"/>
    <property type="molecule type" value="Genomic_DNA"/>
</dbReference>
<gene>
    <name evidence="1" type="ORF">OMO38_19480</name>
</gene>
<proteinExistence type="predicted"/>
<accession>A0ABT3I3S2</accession>
<dbReference type="Proteomes" id="UP001163731">
    <property type="component" value="Unassembled WGS sequence"/>
</dbReference>
<evidence type="ECO:0000313" key="2">
    <source>
        <dbReference type="Proteomes" id="UP001163731"/>
    </source>
</evidence>
<organism evidence="1 2">
    <name type="scientific">Chryseobacterium kimseyorum</name>
    <dbReference type="NCBI Taxonomy" id="2984028"/>
    <lineage>
        <taxon>Bacteria</taxon>
        <taxon>Pseudomonadati</taxon>
        <taxon>Bacteroidota</taxon>
        <taxon>Flavobacteriia</taxon>
        <taxon>Flavobacteriales</taxon>
        <taxon>Weeksellaceae</taxon>
        <taxon>Chryseobacterium group</taxon>
        <taxon>Chryseobacterium</taxon>
    </lineage>
</organism>
<reference evidence="1" key="1">
    <citation type="submission" date="2022-10" db="EMBL/GenBank/DDBJ databases">
        <title>Chryseobacterium babae sp. nov. isolated from the gut of the beetle Oryctes rhinoceros, and Chryseobacterium kimseyorum sp. nov., isolated from a stick insect rearing cage.</title>
        <authorList>
            <person name="Shelomi M."/>
            <person name="Han C.-J."/>
            <person name="Chen W.-M."/>
            <person name="Chen H.-K."/>
            <person name="Liaw S.-J."/>
            <person name="Muhle E."/>
            <person name="Clermont D."/>
        </authorList>
    </citation>
    <scope>NUCLEOTIDE SEQUENCE</scope>
    <source>
        <strain evidence="1">09-1422</strain>
    </source>
</reference>
<keyword evidence="2" id="KW-1185">Reference proteome</keyword>
<comment type="caution">
    <text evidence="1">The sequence shown here is derived from an EMBL/GenBank/DDBJ whole genome shotgun (WGS) entry which is preliminary data.</text>
</comment>
<dbReference type="RefSeq" id="WP_264751847.1">
    <property type="nucleotide sequence ID" value="NZ_JAPDHW010000026.1"/>
</dbReference>
<evidence type="ECO:0000313" key="1">
    <source>
        <dbReference type="EMBL" id="MCW3170717.1"/>
    </source>
</evidence>
<sequence>MKTTLQFLIESLLFRSGDPIGNIEQVLFARKMADCEGIPNCNRLARLTFNDLTVNQALAGAASLNKTLVLGFEAWNDSVLHLCIRIGKSVVSIATGYLPGL</sequence>
<protein>
    <submittedName>
        <fullName evidence="1">Uncharacterized protein</fullName>
    </submittedName>
</protein>
<name>A0ABT3I3S2_9FLAO</name>